<evidence type="ECO:0000256" key="1">
    <source>
        <dbReference type="ARBA" id="ARBA00004141"/>
    </source>
</evidence>
<evidence type="ECO:0000256" key="6">
    <source>
        <dbReference type="SAM" id="Phobius"/>
    </source>
</evidence>
<dbReference type="EMBL" id="VLNR01000055">
    <property type="protein sequence ID" value="TSE05754.1"/>
    <property type="molecule type" value="Genomic_DNA"/>
</dbReference>
<dbReference type="Proteomes" id="UP000318833">
    <property type="component" value="Unassembled WGS sequence"/>
</dbReference>
<dbReference type="RefSeq" id="WP_143917884.1">
    <property type="nucleotide sequence ID" value="NZ_CANMIK010000062.1"/>
</dbReference>
<comment type="subcellular location">
    <subcellularLocation>
        <location evidence="1">Membrane</location>
        <topology evidence="1">Multi-pass membrane protein</topology>
    </subcellularLocation>
</comment>
<dbReference type="AlphaFoldDB" id="A0A554VF35"/>
<feature type="transmembrane region" description="Helical" evidence="6">
    <location>
        <begin position="279"/>
        <end position="298"/>
    </location>
</feature>
<dbReference type="GO" id="GO:0016020">
    <property type="term" value="C:membrane"/>
    <property type="evidence" value="ECO:0007669"/>
    <property type="project" value="UniProtKB-SubCell"/>
</dbReference>
<feature type="transmembrane region" description="Helical" evidence="6">
    <location>
        <begin position="220"/>
        <end position="240"/>
    </location>
</feature>
<evidence type="ECO:0000313" key="7">
    <source>
        <dbReference type="EMBL" id="TSE05754.1"/>
    </source>
</evidence>
<dbReference type="OrthoDB" id="9811562at2"/>
<feature type="transmembrane region" description="Helical" evidence="6">
    <location>
        <begin position="246"/>
        <end position="267"/>
    </location>
</feature>
<evidence type="ECO:0000256" key="3">
    <source>
        <dbReference type="ARBA" id="ARBA00022692"/>
    </source>
</evidence>
<keyword evidence="3 6" id="KW-0812">Transmembrane</keyword>
<feature type="transmembrane region" description="Helical" evidence="6">
    <location>
        <begin position="108"/>
        <end position="125"/>
    </location>
</feature>
<evidence type="ECO:0000256" key="2">
    <source>
        <dbReference type="ARBA" id="ARBA00022475"/>
    </source>
</evidence>
<evidence type="ECO:0000313" key="8">
    <source>
        <dbReference type="Proteomes" id="UP000318833"/>
    </source>
</evidence>
<feature type="transmembrane region" description="Helical" evidence="6">
    <location>
        <begin position="12"/>
        <end position="28"/>
    </location>
</feature>
<keyword evidence="2" id="KW-1003">Cell membrane</keyword>
<feature type="transmembrane region" description="Helical" evidence="6">
    <location>
        <begin position="83"/>
        <end position="102"/>
    </location>
</feature>
<name>A0A554VF35_9FLAO</name>
<proteinExistence type="predicted"/>
<dbReference type="Pfam" id="PF01040">
    <property type="entry name" value="UbiA"/>
    <property type="match status" value="1"/>
</dbReference>
<dbReference type="GO" id="GO:0016765">
    <property type="term" value="F:transferase activity, transferring alkyl or aryl (other than methyl) groups"/>
    <property type="evidence" value="ECO:0007669"/>
    <property type="project" value="InterPro"/>
</dbReference>
<comment type="caution">
    <text evidence="7">The sequence shown here is derived from an EMBL/GenBank/DDBJ whole genome shotgun (WGS) entry which is preliminary data.</text>
</comment>
<keyword evidence="4 6" id="KW-1133">Transmembrane helix</keyword>
<dbReference type="Gene3D" id="1.10.357.140">
    <property type="entry name" value="UbiA prenyltransferase"/>
    <property type="match status" value="1"/>
</dbReference>
<dbReference type="NCBIfam" id="NF009512">
    <property type="entry name" value="PRK12872.1-1"/>
    <property type="match status" value="1"/>
</dbReference>
<protein>
    <submittedName>
        <fullName evidence="7">Prenyltransferase</fullName>
    </submittedName>
</protein>
<evidence type="ECO:0000256" key="4">
    <source>
        <dbReference type="ARBA" id="ARBA00022989"/>
    </source>
</evidence>
<dbReference type="InterPro" id="IPR044878">
    <property type="entry name" value="UbiA_sf"/>
</dbReference>
<dbReference type="Gene3D" id="1.20.120.1780">
    <property type="entry name" value="UbiA prenyltransferase"/>
    <property type="match status" value="1"/>
</dbReference>
<accession>A0A554VF35</accession>
<evidence type="ECO:0000256" key="5">
    <source>
        <dbReference type="ARBA" id="ARBA00023136"/>
    </source>
</evidence>
<keyword evidence="8" id="KW-1185">Reference proteome</keyword>
<organism evidence="7 8">
    <name type="scientific">Aquimarina algiphila</name>
    <dbReference type="NCBI Taxonomy" id="2047982"/>
    <lineage>
        <taxon>Bacteria</taxon>
        <taxon>Pseudomonadati</taxon>
        <taxon>Bacteroidota</taxon>
        <taxon>Flavobacteriia</taxon>
        <taxon>Flavobacteriales</taxon>
        <taxon>Flavobacteriaceae</taxon>
        <taxon>Aquimarina</taxon>
    </lineage>
</organism>
<dbReference type="InterPro" id="IPR000537">
    <property type="entry name" value="UbiA_prenyltransferase"/>
</dbReference>
<feature type="transmembrane region" description="Helical" evidence="6">
    <location>
        <begin position="40"/>
        <end position="63"/>
    </location>
</feature>
<feature type="transmembrane region" description="Helical" evidence="6">
    <location>
        <begin position="168"/>
        <end position="187"/>
    </location>
</feature>
<keyword evidence="7" id="KW-0808">Transferase</keyword>
<reference evidence="7 8" key="1">
    <citation type="submission" date="2019-07" db="EMBL/GenBank/DDBJ databases">
        <title>The draft genome sequence of Aquimarina algiphila M91.</title>
        <authorList>
            <person name="Meng X."/>
        </authorList>
    </citation>
    <scope>NUCLEOTIDE SEQUENCE [LARGE SCALE GENOMIC DNA]</scope>
    <source>
        <strain evidence="7 8">M91</strain>
    </source>
</reference>
<keyword evidence="5 6" id="KW-0472">Membrane</keyword>
<sequence>MLSYLKLIKFNNLLIIALAQLCIKYGLFEPFNIAITLNGFGIALLVIATISIAAAGNIIIEIYDQEDSKVKNLLYGSISEKSANRLFIIFNVIGVLIGFYLSNLIGRSGFAALFIIISGIFYIYASYLKEIFVLKNIIPALLAALSLIAVGIFDLLPAITEKNKESQTVIFSIILDYSIFAFILVLLREIIKDSLHIDRDHKIGIKTLPIVLGKNRTTKLVGLLTLLPIIAVVYYIYTYLFSNSKAVIFVLITIIAPLLYFMIKSFSAESDKQLKQLQLILKIVLITAAFTLLVYQFVLK</sequence>
<feature type="transmembrane region" description="Helical" evidence="6">
    <location>
        <begin position="137"/>
        <end position="156"/>
    </location>
</feature>
<gene>
    <name evidence="7" type="ORF">FOF46_21615</name>
</gene>